<dbReference type="RefSeq" id="WP_078636588.1">
    <property type="nucleotide sequence ID" value="NZ_CM007717.1"/>
</dbReference>
<dbReference type="Proteomes" id="UP000502504">
    <property type="component" value="Chromosome"/>
</dbReference>
<dbReference type="GeneID" id="93959700"/>
<gene>
    <name evidence="2" type="ORF">AFM16_36320</name>
    <name evidence="3" type="ORF">HCX60_36920</name>
</gene>
<dbReference type="EMBL" id="LHQL01000014">
    <property type="protein sequence ID" value="OOQ48064.1"/>
    <property type="molecule type" value="Genomic_DNA"/>
</dbReference>
<proteinExistence type="predicted"/>
<dbReference type="Proteomes" id="UP000190306">
    <property type="component" value="Chromosome"/>
</dbReference>
<reference evidence="2 4" key="1">
    <citation type="submission" date="2015-07" db="EMBL/GenBank/DDBJ databases">
        <title>Draft Genome Sequence of Streptomyces antibioticus, IMRU 3720 reveals insights in the evolution of actinomycin biosynthetic gene clusters in Streptomyces.</title>
        <authorList>
            <person name="Crnovcic I."/>
            <person name="Ruckert C."/>
            <person name="Kalinowksi J."/>
            <person name="Keller U."/>
        </authorList>
    </citation>
    <scope>NUCLEOTIDE SEQUENCE [LARGE SCALE GENOMIC DNA]</scope>
    <source>
        <strain evidence="2 4">DSM 41481</strain>
    </source>
</reference>
<accession>A0AAE6YEW6</accession>
<reference evidence="3 5" key="2">
    <citation type="submission" date="2020-03" db="EMBL/GenBank/DDBJ databases">
        <title>Is there a link between lipid content and antibiotic production in Streptomyces?</title>
        <authorList>
            <person name="David M."/>
            <person name="Lejeune C."/>
            <person name="Abreu S."/>
            <person name="Thibessard A."/>
            <person name="Leblond P."/>
            <person name="Chaminade P."/>
            <person name="Virolle M.-J."/>
        </authorList>
    </citation>
    <scope>NUCLEOTIDE SEQUENCE [LARGE SCALE GENOMIC DNA]</scope>
    <source>
        <strain evidence="3 5">DSM 41481</strain>
    </source>
</reference>
<feature type="signal peptide" evidence="1">
    <location>
        <begin position="1"/>
        <end position="26"/>
    </location>
</feature>
<evidence type="ECO:0000313" key="2">
    <source>
        <dbReference type="EMBL" id="OOQ48064.1"/>
    </source>
</evidence>
<keyword evidence="4" id="KW-1185">Reference proteome</keyword>
<evidence type="ECO:0000313" key="4">
    <source>
        <dbReference type="Proteomes" id="UP000190306"/>
    </source>
</evidence>
<evidence type="ECO:0000313" key="3">
    <source>
        <dbReference type="EMBL" id="QIT48418.1"/>
    </source>
</evidence>
<dbReference type="EMBL" id="CP050692">
    <property type="protein sequence ID" value="QIT48418.1"/>
    <property type="molecule type" value="Genomic_DNA"/>
</dbReference>
<protein>
    <submittedName>
        <fullName evidence="3">Uncharacterized protein</fullName>
    </submittedName>
</protein>
<dbReference type="AlphaFoldDB" id="A0AAE6YEW6"/>
<feature type="chain" id="PRO_5041898650" evidence="1">
    <location>
        <begin position="27"/>
        <end position="133"/>
    </location>
</feature>
<evidence type="ECO:0000313" key="5">
    <source>
        <dbReference type="Proteomes" id="UP000502504"/>
    </source>
</evidence>
<organism evidence="3 5">
    <name type="scientific">Streptomyces antibioticus</name>
    <dbReference type="NCBI Taxonomy" id="1890"/>
    <lineage>
        <taxon>Bacteria</taxon>
        <taxon>Bacillati</taxon>
        <taxon>Actinomycetota</taxon>
        <taxon>Actinomycetes</taxon>
        <taxon>Kitasatosporales</taxon>
        <taxon>Streptomycetaceae</taxon>
        <taxon>Streptomyces</taxon>
    </lineage>
</organism>
<keyword evidence="1" id="KW-0732">Signal</keyword>
<evidence type="ECO:0000256" key="1">
    <source>
        <dbReference type="SAM" id="SignalP"/>
    </source>
</evidence>
<sequence>MFRVLYRAALPAVGVLALGVVPAAQAEAASAQAEPCVQKLAVVNNAGFVLSWSASTRTGEQSASTDAYPINQTRTIDLNTTSFPEGTEVRPFVRATGGTSNYGNSYVSYCDNGQTATYTVTGTTLDYSVTLLN</sequence>
<name>A0AAE6YEW6_STRAT</name>